<dbReference type="Proteomes" id="UP000292447">
    <property type="component" value="Chromosome IV"/>
</dbReference>
<gene>
    <name evidence="2" type="primary">MPUL0D00320</name>
    <name evidence="2" type="ORF">METSCH_D00320</name>
</gene>
<protein>
    <submittedName>
        <fullName evidence="2">Cortical protein KAR9</fullName>
    </submittedName>
</protein>
<evidence type="ECO:0000313" key="2">
    <source>
        <dbReference type="EMBL" id="QBM88975.1"/>
    </source>
</evidence>
<evidence type="ECO:0000256" key="1">
    <source>
        <dbReference type="SAM" id="MobiDB-lite"/>
    </source>
</evidence>
<proteinExistence type="predicted"/>
<dbReference type="EMBL" id="CP034459">
    <property type="protein sequence ID" value="QBM88975.1"/>
    <property type="molecule type" value="Genomic_DNA"/>
</dbReference>
<name>A0A4P6XQI9_9ASCO</name>
<organism evidence="2 3">
    <name type="scientific">Metschnikowia aff. pulcherrima</name>
    <dbReference type="NCBI Taxonomy" id="2163413"/>
    <lineage>
        <taxon>Eukaryota</taxon>
        <taxon>Fungi</taxon>
        <taxon>Dikarya</taxon>
        <taxon>Ascomycota</taxon>
        <taxon>Saccharomycotina</taxon>
        <taxon>Pichiomycetes</taxon>
        <taxon>Metschnikowiaceae</taxon>
        <taxon>Metschnikowia</taxon>
    </lineage>
</organism>
<accession>A0A4P6XQI9</accession>
<dbReference type="Pfam" id="PF08580">
    <property type="entry name" value="KAR9"/>
    <property type="match status" value="2"/>
</dbReference>
<dbReference type="AlphaFoldDB" id="A0A4P6XQI9"/>
<sequence>MDNLFMSKPPTMNLSQAVQHLDIDDLLYGWLNKTDHTSGRFEKVKLDKIAEDVASYMAELTVAIDHALQHENSPKFYHKIRDSIKRMTLVMGMIDKFLREAFLIVDSSEDLKLVSLLHKLTVQSIRTKKQIAVLTKRSNIAFELMELRDVTFCELKRELVECEGRLLRLKATPSSFFSKSLPVESLSDFLLSTSYSSSAALLESGLLFVFTEEERTFSQGLIDLESRLRPGQVSIDMFKHMLSEVDVPLGLFVEEREKSRIESALLESEWIRLCENFVHLKNTTRGTRLMCVFEYLNSAIAKTIDQMIDEVQSAGLASEAFGLDFKSCSAAVNLVCEISSSEHPGLRSCKTQYNLVISPRWRYLNELVQEKRELGYFHNPTVQPLLLHVSGNDGDFLRPMKMNRSSTPLAEEVARWSSDQPLGLGINLNLDIKPSPPVPFSIKRSNRIVDLNYDSHTLSSPFPQQSIMQSTRDHIGEYYYVQTGLLEEQLSLPSTPAMFSLTSPVLHREARTTETTPFYEITKLDNPVSNIKRSQGLSKDEKTSVFEKLRKFDVRASQIPVLAANYLQMNLPVLRKNYRRDEGPSRIPTISPDNDVFCSPERRPNFTPLTKKTVPNQGLQDAPFLKADSAKVEKLESPPAFLIAHKNASKLKNSRRAEGTVPLGDVTNKHLRALQIKAPARKVSLINLAMPNLAFSCDTPRDAVSPVSWRSTSPERPCSSMGSRFDEQHLTQPLKHQKKAWK</sequence>
<feature type="region of interest" description="Disordered" evidence="1">
    <location>
        <begin position="701"/>
        <end position="742"/>
    </location>
</feature>
<dbReference type="STRING" id="2163413.A0A4P6XQI9"/>
<evidence type="ECO:0000313" key="3">
    <source>
        <dbReference type="Proteomes" id="UP000292447"/>
    </source>
</evidence>
<reference evidence="3" key="1">
    <citation type="submission" date="2019-03" db="EMBL/GenBank/DDBJ databases">
        <title>Snf2 controls pulcherriminic acid biosynthesis and connects pigmentation and antifungal activity of the yeast Metschnikowia pulcherrima.</title>
        <authorList>
            <person name="Gore-Lloyd D."/>
            <person name="Sumann I."/>
            <person name="Brachmann A.O."/>
            <person name="Schneeberger K."/>
            <person name="Ortiz-Merino R.A."/>
            <person name="Moreno-Beltran M."/>
            <person name="Schlaefli M."/>
            <person name="Kirner P."/>
            <person name="Santos Kron A."/>
            <person name="Wolfe K.H."/>
            <person name="Piel J."/>
            <person name="Ahrens C.H."/>
            <person name="Henk D."/>
            <person name="Freimoser F.M."/>
        </authorList>
    </citation>
    <scope>NUCLEOTIDE SEQUENCE [LARGE SCALE GENOMIC DNA]</scope>
    <source>
        <strain evidence="3">APC 1.2</strain>
    </source>
</reference>
<keyword evidence="3" id="KW-1185">Reference proteome</keyword>
<dbReference type="InterPro" id="IPR013889">
    <property type="entry name" value="Karyogamy_KAR9"/>
</dbReference>